<evidence type="ECO:0000313" key="1">
    <source>
        <dbReference type="EMBL" id="TGY89210.1"/>
    </source>
</evidence>
<accession>A0A4S2H108</accession>
<name>A0A4S2H108_9PROT</name>
<dbReference type="Proteomes" id="UP000308054">
    <property type="component" value="Unassembled WGS sequence"/>
</dbReference>
<dbReference type="RefSeq" id="WP_135995750.1">
    <property type="nucleotide sequence ID" value="NZ_CP071057.1"/>
</dbReference>
<keyword evidence="2" id="KW-1185">Reference proteome</keyword>
<sequence>MKYRSAIFVLILSAVIAAAIIGNIFPLRPEGVPKGSRNLGNLLQQSYWIYCDSSIGDLIYCETYPRTGGEFISNGIYIKMSPSDYRIFRSMQEISPIEKFWDIFGNKINFIDGFYYFPVAERIRPVGVRQKWTYRYAIRDCASNLNNVGDFVSYYAEYADSSWEEHITALQSEFAEINLTLSSVEPGKLFVHDELDNIDGYLQEVNVNCFGRFYLGVSQTVN</sequence>
<dbReference type="EMBL" id="SRXW01000002">
    <property type="protein sequence ID" value="TGY89210.1"/>
    <property type="molecule type" value="Genomic_DNA"/>
</dbReference>
<comment type="caution">
    <text evidence="1">The sequence shown here is derived from an EMBL/GenBank/DDBJ whole genome shotgun (WGS) entry which is preliminary data.</text>
</comment>
<proteinExistence type="predicted"/>
<gene>
    <name evidence="1" type="ORF">E5163_08820</name>
</gene>
<protein>
    <submittedName>
        <fullName evidence="1">Uncharacterized protein</fullName>
    </submittedName>
</protein>
<reference evidence="1 2" key="1">
    <citation type="journal article" date="2017" name="Int. J. Syst. Evol. Microbiol.">
        <title>Marinicauda algicola sp. nov., isolated from a marine red alga Rhodosorus marinus.</title>
        <authorList>
            <person name="Jeong S.E."/>
            <person name="Jeon S.H."/>
            <person name="Chun B.H."/>
            <person name="Kim D.W."/>
            <person name="Jeon C.O."/>
        </authorList>
    </citation>
    <scope>NUCLEOTIDE SEQUENCE [LARGE SCALE GENOMIC DNA]</scope>
    <source>
        <strain evidence="1 2">JCM 31718</strain>
    </source>
</reference>
<dbReference type="AlphaFoldDB" id="A0A4S2H108"/>
<organism evidence="1 2">
    <name type="scientific">Marinicauda algicola</name>
    <dbReference type="NCBI Taxonomy" id="2029849"/>
    <lineage>
        <taxon>Bacteria</taxon>
        <taxon>Pseudomonadati</taxon>
        <taxon>Pseudomonadota</taxon>
        <taxon>Alphaproteobacteria</taxon>
        <taxon>Maricaulales</taxon>
        <taxon>Maricaulaceae</taxon>
        <taxon>Marinicauda</taxon>
    </lineage>
</organism>
<evidence type="ECO:0000313" key="2">
    <source>
        <dbReference type="Proteomes" id="UP000308054"/>
    </source>
</evidence>